<evidence type="ECO:0000256" key="1">
    <source>
        <dbReference type="SAM" id="Phobius"/>
    </source>
</evidence>
<keyword evidence="1" id="KW-0472">Membrane</keyword>
<keyword evidence="1" id="KW-0812">Transmembrane</keyword>
<protein>
    <submittedName>
        <fullName evidence="2">Prepilin-type N-terminal cleavage/methylation domain-containing protein</fullName>
    </submittedName>
</protein>
<dbReference type="Proteomes" id="UP000664414">
    <property type="component" value="Unassembled WGS sequence"/>
</dbReference>
<keyword evidence="1" id="KW-1133">Transmembrane helix</keyword>
<dbReference type="InterPro" id="IPR045584">
    <property type="entry name" value="Pilin-like"/>
</dbReference>
<reference evidence="2" key="1">
    <citation type="submission" date="2021-02" db="EMBL/GenBank/DDBJ databases">
        <title>Thiocyanate and organic carbon inputs drive convergent selection for specific autotrophic Afipia and Thiobacillus strains within complex microbiomes.</title>
        <authorList>
            <person name="Huddy R.J."/>
            <person name="Sachdeva R."/>
            <person name="Kadzinga F."/>
            <person name="Kantor R.S."/>
            <person name="Harrison S.T.L."/>
            <person name="Banfield J.F."/>
        </authorList>
    </citation>
    <scope>NUCLEOTIDE SEQUENCE</scope>
    <source>
        <strain evidence="2">SCN18_10_11_15_R4_P_38_20</strain>
    </source>
</reference>
<proteinExistence type="predicted"/>
<sequence>MRKRKITQAGFSLVELAIALMIIGLIVGGILKGQELLESARLKSVLTQVNEYRVAVSTFMDRYDALPGDFDQAAELIQDGLLNGNNNGTIEGPGLTTQGKEHEAASFWAHLAAANLLPSSGLPSGTQAKFGSGAPKAKIGGGFTICHHPFEDMPGHWFVLGNQNGNKGDAPGLTPLQAMSLDKKADNGDPTTGRIRVKDGAGVKAGSCVTPKGEYNTKNNEIACVIYFQM</sequence>
<feature type="transmembrane region" description="Helical" evidence="1">
    <location>
        <begin position="12"/>
        <end position="31"/>
    </location>
</feature>
<dbReference type="NCBIfam" id="TIGR02532">
    <property type="entry name" value="IV_pilin_GFxxxE"/>
    <property type="match status" value="1"/>
</dbReference>
<dbReference type="SUPFAM" id="SSF54523">
    <property type="entry name" value="Pili subunits"/>
    <property type="match status" value="1"/>
</dbReference>
<gene>
    <name evidence="2" type="ORF">J0H12_00200</name>
</gene>
<organism evidence="2 3">
    <name type="scientific">Candidatus Paracaedimonas acanthamoebae</name>
    <dbReference type="NCBI Taxonomy" id="244581"/>
    <lineage>
        <taxon>Bacteria</taxon>
        <taxon>Pseudomonadati</taxon>
        <taxon>Pseudomonadota</taxon>
        <taxon>Alphaproteobacteria</taxon>
        <taxon>Holosporales</taxon>
        <taxon>Caedimonadaceae</taxon>
        <taxon>Candidatus Paracaedimonas</taxon>
    </lineage>
</organism>
<dbReference type="EMBL" id="JAFKGL010000010">
    <property type="protein sequence ID" value="MBN9412335.1"/>
    <property type="molecule type" value="Genomic_DNA"/>
</dbReference>
<dbReference type="PROSITE" id="PS00409">
    <property type="entry name" value="PROKAR_NTER_METHYL"/>
    <property type="match status" value="1"/>
</dbReference>
<name>A0A8J7PG91_9PROT</name>
<dbReference type="Pfam" id="PF07963">
    <property type="entry name" value="N_methyl"/>
    <property type="match status" value="1"/>
</dbReference>
<dbReference type="InterPro" id="IPR012902">
    <property type="entry name" value="N_methyl_site"/>
</dbReference>
<evidence type="ECO:0000313" key="3">
    <source>
        <dbReference type="Proteomes" id="UP000664414"/>
    </source>
</evidence>
<comment type="caution">
    <text evidence="2">The sequence shown here is derived from an EMBL/GenBank/DDBJ whole genome shotgun (WGS) entry which is preliminary data.</text>
</comment>
<accession>A0A8J7PG91</accession>
<evidence type="ECO:0000313" key="2">
    <source>
        <dbReference type="EMBL" id="MBN9412335.1"/>
    </source>
</evidence>
<dbReference type="AlphaFoldDB" id="A0A8J7PG91"/>